<protein>
    <submittedName>
        <fullName evidence="10">Extradiol ring-cleavage dioxygenase</fullName>
    </submittedName>
</protein>
<keyword evidence="7 8" id="KW-0408">Iron</keyword>
<dbReference type="PROSITE" id="PS00082">
    <property type="entry name" value="EXTRADIOL_DIOXYGENAS"/>
    <property type="match status" value="1"/>
</dbReference>
<evidence type="ECO:0000256" key="6">
    <source>
        <dbReference type="ARBA" id="ARBA00023002"/>
    </source>
</evidence>
<evidence type="ECO:0000256" key="8">
    <source>
        <dbReference type="RuleBase" id="RU000683"/>
    </source>
</evidence>
<evidence type="ECO:0000256" key="7">
    <source>
        <dbReference type="ARBA" id="ARBA00023004"/>
    </source>
</evidence>
<evidence type="ECO:0000313" key="11">
    <source>
        <dbReference type="Proteomes" id="UP000550729"/>
    </source>
</evidence>
<dbReference type="Pfam" id="PF00903">
    <property type="entry name" value="Glyoxalase"/>
    <property type="match status" value="1"/>
</dbReference>
<dbReference type="CDD" id="cd07252">
    <property type="entry name" value="BphC1-RGP6_N_like"/>
    <property type="match status" value="1"/>
</dbReference>
<evidence type="ECO:0000256" key="4">
    <source>
        <dbReference type="ARBA" id="ARBA00022797"/>
    </source>
</evidence>
<dbReference type="InterPro" id="IPR004360">
    <property type="entry name" value="Glyas_Fos-R_dOase_dom"/>
</dbReference>
<dbReference type="EMBL" id="JABBNB010000008">
    <property type="protein sequence ID" value="NMO01482.1"/>
    <property type="molecule type" value="Genomic_DNA"/>
</dbReference>
<dbReference type="GO" id="GO:0008198">
    <property type="term" value="F:ferrous iron binding"/>
    <property type="evidence" value="ECO:0007669"/>
    <property type="project" value="InterPro"/>
</dbReference>
<keyword evidence="3" id="KW-0479">Metal-binding</keyword>
<dbReference type="InterPro" id="IPR037523">
    <property type="entry name" value="VOC_core"/>
</dbReference>
<reference evidence="10 11" key="1">
    <citation type="submission" date="2020-04" db="EMBL/GenBank/DDBJ databases">
        <title>Gordonia sp. nov. TBRC 11910.</title>
        <authorList>
            <person name="Suriyachadkun C."/>
        </authorList>
    </citation>
    <scope>NUCLEOTIDE SEQUENCE [LARGE SCALE GENOMIC DNA]</scope>
    <source>
        <strain evidence="10 11">TBRC 11910</strain>
    </source>
</reference>
<accession>A0A848KT92</accession>
<keyword evidence="6 8" id="KW-0560">Oxidoreductase</keyword>
<comment type="similarity">
    <text evidence="2 8">Belongs to the extradiol ring-cleavage dioxygenase family.</text>
</comment>
<name>A0A848KT92_9ACTN</name>
<evidence type="ECO:0000256" key="1">
    <source>
        <dbReference type="ARBA" id="ARBA00001954"/>
    </source>
</evidence>
<dbReference type="GO" id="GO:0051213">
    <property type="term" value="F:dioxygenase activity"/>
    <property type="evidence" value="ECO:0007669"/>
    <property type="project" value="UniProtKB-KW"/>
</dbReference>
<evidence type="ECO:0000256" key="3">
    <source>
        <dbReference type="ARBA" id="ARBA00022723"/>
    </source>
</evidence>
<keyword evidence="4 8" id="KW-0058">Aromatic hydrocarbons catabolism</keyword>
<sequence>MITAAPDAGTDEAVFGAVHLGYLVVESQKMQEWHRFGADAIGLHVDELDDQTLRFRLDDHECRFLIRRGPSEDLMAIGWHVDDHETFDEILRRVSDRGVPVVEGTSEEAALRGVERLWRFPGPKGIAQEVFTTARSTAKPLRMLTSGYVTGAAGMGHVAITSRNPASIHRYYGTVFDSRLSDFIDENINGLTLKIRFLRVNERHHSIAVAGLQYLPVDPIRTRAQHVNIQVADLDDMLAAYQRVRDLGFRVAWTVGQHTNDRELSFYCVTPSGFELEVGWNPIVVTPELEAAWQPTTYQGISIWGHDTVHMTDNLAQVREAIRNLRRPETTVPALSTPIGIHQ</sequence>
<organism evidence="10 11">
    <name type="scientific">Gordonia asplenii</name>
    <dbReference type="NCBI Taxonomy" id="2725283"/>
    <lineage>
        <taxon>Bacteria</taxon>
        <taxon>Bacillati</taxon>
        <taxon>Actinomycetota</taxon>
        <taxon>Actinomycetes</taxon>
        <taxon>Mycobacteriales</taxon>
        <taxon>Gordoniaceae</taxon>
        <taxon>Gordonia</taxon>
    </lineage>
</organism>
<feature type="domain" description="VOC" evidence="9">
    <location>
        <begin position="154"/>
        <end position="281"/>
    </location>
</feature>
<evidence type="ECO:0000313" key="10">
    <source>
        <dbReference type="EMBL" id="NMO01482.1"/>
    </source>
</evidence>
<keyword evidence="5 8" id="KW-0223">Dioxygenase</keyword>
<dbReference type="RefSeq" id="WP_170193990.1">
    <property type="nucleotide sequence ID" value="NZ_JABBNB010000008.1"/>
</dbReference>
<comment type="cofactor">
    <cofactor evidence="1 8">
        <name>Fe(2+)</name>
        <dbReference type="ChEBI" id="CHEBI:29033"/>
    </cofactor>
</comment>
<comment type="caution">
    <text evidence="10">The sequence shown here is derived from an EMBL/GenBank/DDBJ whole genome shotgun (WGS) entry which is preliminary data.</text>
</comment>
<feature type="domain" description="VOC" evidence="9">
    <location>
        <begin position="19"/>
        <end position="133"/>
    </location>
</feature>
<dbReference type="PROSITE" id="PS51819">
    <property type="entry name" value="VOC"/>
    <property type="match status" value="2"/>
</dbReference>
<dbReference type="InterPro" id="IPR000486">
    <property type="entry name" value="Xdiol_ring_cleave_dOase_1/2"/>
</dbReference>
<gene>
    <name evidence="10" type="ORF">HH308_09690</name>
</gene>
<dbReference type="Pfam" id="PF22632">
    <property type="entry name" value="BphC_D1"/>
    <property type="match status" value="1"/>
</dbReference>
<dbReference type="AlphaFoldDB" id="A0A848KT92"/>
<proteinExistence type="inferred from homology"/>
<dbReference type="Proteomes" id="UP000550729">
    <property type="component" value="Unassembled WGS sequence"/>
</dbReference>
<dbReference type="InterPro" id="IPR029068">
    <property type="entry name" value="Glyas_Bleomycin-R_OHBP_Dase"/>
</dbReference>
<dbReference type="SUPFAM" id="SSF54593">
    <property type="entry name" value="Glyoxalase/Bleomycin resistance protein/Dihydroxybiphenyl dioxygenase"/>
    <property type="match status" value="2"/>
</dbReference>
<evidence type="ECO:0000259" key="9">
    <source>
        <dbReference type="PROSITE" id="PS51819"/>
    </source>
</evidence>
<evidence type="ECO:0000256" key="2">
    <source>
        <dbReference type="ARBA" id="ARBA00008784"/>
    </source>
</evidence>
<evidence type="ECO:0000256" key="5">
    <source>
        <dbReference type="ARBA" id="ARBA00022964"/>
    </source>
</evidence>
<dbReference type="Gene3D" id="3.10.180.10">
    <property type="entry name" value="2,3-Dihydroxybiphenyl 1,2-Dioxygenase, domain 1"/>
    <property type="match status" value="2"/>
</dbReference>
<keyword evidence="11" id="KW-1185">Reference proteome</keyword>